<evidence type="ECO:0000256" key="1">
    <source>
        <dbReference type="SAM" id="SignalP"/>
    </source>
</evidence>
<evidence type="ECO:0000313" key="2">
    <source>
        <dbReference type="EMBL" id="MFC7331048.1"/>
    </source>
</evidence>
<evidence type="ECO:0008006" key="4">
    <source>
        <dbReference type="Google" id="ProtNLM"/>
    </source>
</evidence>
<keyword evidence="3" id="KW-1185">Reference proteome</keyword>
<reference evidence="3" key="1">
    <citation type="journal article" date="2019" name="Int. J. Syst. Evol. Microbiol.">
        <title>The Global Catalogue of Microorganisms (GCM) 10K type strain sequencing project: providing services to taxonomists for standard genome sequencing and annotation.</title>
        <authorList>
            <consortium name="The Broad Institute Genomics Platform"/>
            <consortium name="The Broad Institute Genome Sequencing Center for Infectious Disease"/>
            <person name="Wu L."/>
            <person name="Ma J."/>
        </authorList>
    </citation>
    <scope>NUCLEOTIDE SEQUENCE [LARGE SCALE GENOMIC DNA]</scope>
    <source>
        <strain evidence="3">CGMCC 4.7382</strain>
    </source>
</reference>
<protein>
    <recommendedName>
        <fullName evidence="4">Secreted protein</fullName>
    </recommendedName>
</protein>
<dbReference type="EMBL" id="JBHTBH010000015">
    <property type="protein sequence ID" value="MFC7331048.1"/>
    <property type="molecule type" value="Genomic_DNA"/>
</dbReference>
<keyword evidence="1" id="KW-0732">Signal</keyword>
<accession>A0ABW2KP19</accession>
<dbReference type="RefSeq" id="WP_379873686.1">
    <property type="nucleotide sequence ID" value="NZ_JBHTBH010000015.1"/>
</dbReference>
<evidence type="ECO:0000313" key="3">
    <source>
        <dbReference type="Proteomes" id="UP001596540"/>
    </source>
</evidence>
<feature type="chain" id="PRO_5047343779" description="Secreted protein" evidence="1">
    <location>
        <begin position="22"/>
        <end position="69"/>
    </location>
</feature>
<organism evidence="2 3">
    <name type="scientific">Marinactinospora rubrisoli</name>
    <dbReference type="NCBI Taxonomy" id="2715399"/>
    <lineage>
        <taxon>Bacteria</taxon>
        <taxon>Bacillati</taxon>
        <taxon>Actinomycetota</taxon>
        <taxon>Actinomycetes</taxon>
        <taxon>Streptosporangiales</taxon>
        <taxon>Nocardiopsidaceae</taxon>
        <taxon>Marinactinospora</taxon>
    </lineage>
</organism>
<proteinExistence type="predicted"/>
<sequence>MSMLKRGMATLLLTLAAVAFAAPAEAAQWRYVGYYTSGAACHADGKLSGLPYRCDVAPLTGNYFLYVYS</sequence>
<feature type="signal peptide" evidence="1">
    <location>
        <begin position="1"/>
        <end position="21"/>
    </location>
</feature>
<name>A0ABW2KP19_9ACTN</name>
<comment type="caution">
    <text evidence="2">The sequence shown here is derived from an EMBL/GenBank/DDBJ whole genome shotgun (WGS) entry which is preliminary data.</text>
</comment>
<dbReference type="Proteomes" id="UP001596540">
    <property type="component" value="Unassembled WGS sequence"/>
</dbReference>
<gene>
    <name evidence="2" type="ORF">ACFQRF_25245</name>
</gene>